<evidence type="ECO:0000256" key="1">
    <source>
        <dbReference type="SAM" id="MobiDB-lite"/>
    </source>
</evidence>
<name>A0ABQ7ZHH8_BRANA</name>
<feature type="compositionally biased region" description="Basic and acidic residues" evidence="1">
    <location>
        <begin position="97"/>
        <end position="108"/>
    </location>
</feature>
<evidence type="ECO:0000313" key="3">
    <source>
        <dbReference type="Proteomes" id="UP000824890"/>
    </source>
</evidence>
<evidence type="ECO:0000313" key="2">
    <source>
        <dbReference type="EMBL" id="KAH0879664.1"/>
    </source>
</evidence>
<sequence>RASDNVFPSRFDPESLCSQDGQTVVKAEFMAHPVNPKEADAYWLATCDLKAPPHESGNLIRDGPYFWGHYSLRRVLLAMAYHCSRLQPDLPVEEESEPKIRGERERSRSPKIKQIAVDGDDDAIYGLECPTDESFRNFLNSQA</sequence>
<comment type="caution">
    <text evidence="2">The sequence shown here is derived from an EMBL/GenBank/DDBJ whole genome shotgun (WGS) entry which is preliminary data.</text>
</comment>
<reference evidence="2 3" key="1">
    <citation type="submission" date="2021-05" db="EMBL/GenBank/DDBJ databases">
        <title>Genome Assembly of Synthetic Allotetraploid Brassica napus Reveals Homoeologous Exchanges between Subgenomes.</title>
        <authorList>
            <person name="Davis J.T."/>
        </authorList>
    </citation>
    <scope>NUCLEOTIDE SEQUENCE [LARGE SCALE GENOMIC DNA]</scope>
    <source>
        <strain evidence="3">cv. Da-Ae</strain>
        <tissue evidence="2">Seedling</tissue>
    </source>
</reference>
<accession>A0ABQ7ZHH8</accession>
<proteinExistence type="predicted"/>
<dbReference type="Proteomes" id="UP000824890">
    <property type="component" value="Unassembled WGS sequence"/>
</dbReference>
<dbReference type="EMBL" id="JAGKQM010000015">
    <property type="protein sequence ID" value="KAH0879664.1"/>
    <property type="molecule type" value="Genomic_DNA"/>
</dbReference>
<keyword evidence="3" id="KW-1185">Reference proteome</keyword>
<organism evidence="2 3">
    <name type="scientific">Brassica napus</name>
    <name type="common">Rape</name>
    <dbReference type="NCBI Taxonomy" id="3708"/>
    <lineage>
        <taxon>Eukaryota</taxon>
        <taxon>Viridiplantae</taxon>
        <taxon>Streptophyta</taxon>
        <taxon>Embryophyta</taxon>
        <taxon>Tracheophyta</taxon>
        <taxon>Spermatophyta</taxon>
        <taxon>Magnoliopsida</taxon>
        <taxon>eudicotyledons</taxon>
        <taxon>Gunneridae</taxon>
        <taxon>Pentapetalae</taxon>
        <taxon>rosids</taxon>
        <taxon>malvids</taxon>
        <taxon>Brassicales</taxon>
        <taxon>Brassicaceae</taxon>
        <taxon>Brassiceae</taxon>
        <taxon>Brassica</taxon>
    </lineage>
</organism>
<protein>
    <submittedName>
        <fullName evidence="2">Uncharacterized protein</fullName>
    </submittedName>
</protein>
<feature type="region of interest" description="Disordered" evidence="1">
    <location>
        <begin position="91"/>
        <end position="113"/>
    </location>
</feature>
<gene>
    <name evidence="2" type="ORF">HID58_067058</name>
</gene>
<feature type="non-terminal residue" evidence="2">
    <location>
        <position position="143"/>
    </location>
</feature>
<feature type="non-terminal residue" evidence="2">
    <location>
        <position position="1"/>
    </location>
</feature>